<dbReference type="PANTHER" id="PTHR46907">
    <property type="entry name" value="HEAT SHOCK PROTEIN BETA-7-RELATED"/>
    <property type="match status" value="1"/>
</dbReference>
<dbReference type="Proteomes" id="UP000261540">
    <property type="component" value="Unplaced"/>
</dbReference>
<dbReference type="GeneTree" id="ENSGT00940000167797"/>
<reference evidence="5" key="2">
    <citation type="submission" date="2025-09" db="UniProtKB">
        <authorList>
            <consortium name="Ensembl"/>
        </authorList>
    </citation>
    <scope>IDENTIFICATION</scope>
</reference>
<protein>
    <recommendedName>
        <fullName evidence="4">SHSP domain-containing protein</fullName>
    </recommendedName>
</protein>
<dbReference type="SUPFAM" id="SSF49764">
    <property type="entry name" value="HSP20-like chaperones"/>
    <property type="match status" value="1"/>
</dbReference>
<dbReference type="STRING" id="1676925.ENSPKIP00000034242"/>
<proteinExistence type="inferred from homology"/>
<dbReference type="Pfam" id="PF00011">
    <property type="entry name" value="HSP20"/>
    <property type="match status" value="1"/>
</dbReference>
<evidence type="ECO:0000256" key="1">
    <source>
        <dbReference type="PROSITE-ProRule" id="PRU00285"/>
    </source>
</evidence>
<dbReference type="AlphaFoldDB" id="A0A3B3SU27"/>
<dbReference type="Gene3D" id="2.60.40.790">
    <property type="match status" value="1"/>
</dbReference>
<feature type="domain" description="SHSP" evidence="4">
    <location>
        <begin position="92"/>
        <end position="198"/>
    </location>
</feature>
<dbReference type="InterPro" id="IPR002068">
    <property type="entry name" value="A-crystallin/Hsp20_dom"/>
</dbReference>
<keyword evidence="6" id="KW-1185">Reference proteome</keyword>
<name>A0A3B3SU27_9TELE</name>
<evidence type="ECO:0000259" key="4">
    <source>
        <dbReference type="PROSITE" id="PS01031"/>
    </source>
</evidence>
<dbReference type="Ensembl" id="ENSPKIT00000015147.1">
    <property type="protein sequence ID" value="ENSPKIP00000034242.1"/>
    <property type="gene ID" value="ENSPKIG00000013653.1"/>
</dbReference>
<evidence type="ECO:0000256" key="3">
    <source>
        <dbReference type="SAM" id="MobiDB-lite"/>
    </source>
</evidence>
<comment type="similarity">
    <text evidence="1 2">Belongs to the small heat shock protein (HSP20) family.</text>
</comment>
<feature type="region of interest" description="Disordered" evidence="3">
    <location>
        <begin position="181"/>
        <end position="204"/>
    </location>
</feature>
<accession>A0A3B3SU27</accession>
<dbReference type="PROSITE" id="PS01031">
    <property type="entry name" value="SHSP"/>
    <property type="match status" value="1"/>
</dbReference>
<evidence type="ECO:0000313" key="6">
    <source>
        <dbReference type="Proteomes" id="UP000261540"/>
    </source>
</evidence>
<evidence type="ECO:0000313" key="5">
    <source>
        <dbReference type="Ensembl" id="ENSPKIP00000034242.1"/>
    </source>
</evidence>
<feature type="region of interest" description="Disordered" evidence="3">
    <location>
        <begin position="27"/>
        <end position="47"/>
    </location>
</feature>
<reference evidence="5" key="1">
    <citation type="submission" date="2025-08" db="UniProtKB">
        <authorList>
            <consortium name="Ensembl"/>
        </authorList>
    </citation>
    <scope>IDENTIFICATION</scope>
</reference>
<dbReference type="InterPro" id="IPR008978">
    <property type="entry name" value="HSP20-like_chaperone"/>
</dbReference>
<sequence>MHWVWVGVDEIAAAEMSCGSHSVRARAGYSGSVTPRPHGKASSLRSGMATFSGSISRSSRYSSSSVRAESGSRPGLAFQPYLDAGCRRLFGNEGTEDHLNLSAFDHCGSSYSVSADVSQFEPGDVVVLAFNCCVVIHAEKVADDGSVSDTFTHRSQLPEDMDPLTVSSALTAEGILVVSVRKRSSQQEHDRDLPPPAYCAHSHV</sequence>
<evidence type="ECO:0000256" key="2">
    <source>
        <dbReference type="RuleBase" id="RU003616"/>
    </source>
</evidence>
<organism evidence="5 6">
    <name type="scientific">Paramormyrops kingsleyae</name>
    <dbReference type="NCBI Taxonomy" id="1676925"/>
    <lineage>
        <taxon>Eukaryota</taxon>
        <taxon>Metazoa</taxon>
        <taxon>Chordata</taxon>
        <taxon>Craniata</taxon>
        <taxon>Vertebrata</taxon>
        <taxon>Euteleostomi</taxon>
        <taxon>Actinopterygii</taxon>
        <taxon>Neopterygii</taxon>
        <taxon>Teleostei</taxon>
        <taxon>Osteoglossocephala</taxon>
        <taxon>Osteoglossomorpha</taxon>
        <taxon>Osteoglossiformes</taxon>
        <taxon>Mormyridae</taxon>
        <taxon>Paramormyrops</taxon>
    </lineage>
</organism>
<dbReference type="PANTHER" id="PTHR46907:SF1">
    <property type="entry name" value="HEAT SHOCK PROTEIN FAMILY B (SMALL) MEMBER 7"/>
    <property type="match status" value="1"/>
</dbReference>